<gene>
    <name evidence="1" type="ORF">LTR37_018438</name>
</gene>
<keyword evidence="2" id="KW-1185">Reference proteome</keyword>
<accession>A0ACC3MI71</accession>
<evidence type="ECO:0000313" key="1">
    <source>
        <dbReference type="EMBL" id="KAK3691780.1"/>
    </source>
</evidence>
<protein>
    <submittedName>
        <fullName evidence="1">Uncharacterized protein</fullName>
    </submittedName>
</protein>
<evidence type="ECO:0000313" key="2">
    <source>
        <dbReference type="Proteomes" id="UP001281147"/>
    </source>
</evidence>
<dbReference type="Proteomes" id="UP001281147">
    <property type="component" value="Unassembled WGS sequence"/>
</dbReference>
<comment type="caution">
    <text evidence="1">The sequence shown here is derived from an EMBL/GenBank/DDBJ whole genome shotgun (WGS) entry which is preliminary data.</text>
</comment>
<organism evidence="1 2">
    <name type="scientific">Vermiconidia calcicola</name>
    <dbReference type="NCBI Taxonomy" id="1690605"/>
    <lineage>
        <taxon>Eukaryota</taxon>
        <taxon>Fungi</taxon>
        <taxon>Dikarya</taxon>
        <taxon>Ascomycota</taxon>
        <taxon>Pezizomycotina</taxon>
        <taxon>Dothideomycetes</taxon>
        <taxon>Dothideomycetidae</taxon>
        <taxon>Mycosphaerellales</taxon>
        <taxon>Extremaceae</taxon>
        <taxon>Vermiconidia</taxon>
    </lineage>
</organism>
<proteinExistence type="predicted"/>
<reference evidence="1" key="1">
    <citation type="submission" date="2023-07" db="EMBL/GenBank/DDBJ databases">
        <title>Black Yeasts Isolated from many extreme environments.</title>
        <authorList>
            <person name="Coleine C."/>
            <person name="Stajich J.E."/>
            <person name="Selbmann L."/>
        </authorList>
    </citation>
    <scope>NUCLEOTIDE SEQUENCE</scope>
    <source>
        <strain evidence="1">CCFEE 5714</strain>
    </source>
</reference>
<name>A0ACC3MI71_9PEZI</name>
<sequence length="582" mass="65831">MQGDTRSIRLKLADRTFVVYPLIAPEWIRTKFSGFDTWGGGKVTEPEHGALRMLQTMFASQSGSDQRVSFDGSSTATQISDASSWAELEEDQVKGGPVQSRLTVEILQAWLLSQIGDYVPVVECRIRCKSYPDLRMAFWGLLVTGSFGYHKLSYDVRGVTSSWERKISLCHIILTSPSLQLSASFTMAPATVGKCCVCTKETSQRCGKCSEGVDADGNESPTYYCSNECQKSDFGQHKTVCRYANARKQMYRGAALLQNVFYMFCRTMFVYSITDVEHKHDELHIHVPFFASAPGPLYAFPDNLVRTDDDRKAILTYGSCRNAVGYMHELAKHSFKGIAVCTKEWGVWIREERRKVVRRMADGSEDRRNYRHCVLLVTLVDGQEYVIDIAGAQHGQYNGVMPVSNYLADYASQVVAVNEFGAETTWFKELLEGQHNHTLPKAFDFNLPLMNVAVTLEMNGAVRRWVAEHHMSIAAMLNEKRLTFDTHMSALLANLKQKMESDVSHLERCVKKAETDPEFRAKMNYPEHMREFSNTRKWLSSEGRRSLKDGIGTNMKYAGSIPADPDGKVKPTPETIFMRFKD</sequence>
<dbReference type="EMBL" id="JAUTXU010000257">
    <property type="protein sequence ID" value="KAK3691780.1"/>
    <property type="molecule type" value="Genomic_DNA"/>
</dbReference>